<dbReference type="InterPro" id="IPR019554">
    <property type="entry name" value="Soluble_ligand-bd"/>
</dbReference>
<evidence type="ECO:0000259" key="4">
    <source>
        <dbReference type="Pfam" id="PF10531"/>
    </source>
</evidence>
<sequence>MRHTFWYWLSVIALTFTTTAHAEEALYTIGPGDTITIQVYGEPNLSLDSILVSPDGHISYPYLGRVRVIDKTTNQLQNEISRGLKGDYLVNPKVMVSMVRYRPFYVNGEVRQPGGFEFSPGMTVEKAIALAGGLTDRASRGGINLTRHKSGRTLSDVSMTVPVHAGDIIFVDESFF</sequence>
<accession>A0A7X8YFV5</accession>
<dbReference type="SUPFAM" id="SSF142984">
    <property type="entry name" value="Nqo1 middle domain-like"/>
    <property type="match status" value="1"/>
</dbReference>
<feature type="chain" id="PRO_5030904703" evidence="2">
    <location>
        <begin position="23"/>
        <end position="176"/>
    </location>
</feature>
<feature type="domain" description="Polysaccharide export protein N-terminal" evidence="3">
    <location>
        <begin position="24"/>
        <end position="98"/>
    </location>
</feature>
<evidence type="ECO:0000313" key="5">
    <source>
        <dbReference type="EMBL" id="NLS11741.1"/>
    </source>
</evidence>
<dbReference type="InterPro" id="IPR003715">
    <property type="entry name" value="Poly_export_N"/>
</dbReference>
<dbReference type="Proteomes" id="UP000535589">
    <property type="component" value="Unassembled WGS sequence"/>
</dbReference>
<keyword evidence="1 2" id="KW-0732">Signal</keyword>
<protein>
    <submittedName>
        <fullName evidence="5">Polysaccharide export protein</fullName>
    </submittedName>
</protein>
<dbReference type="EMBL" id="JABAIK010000002">
    <property type="protein sequence ID" value="NLS11741.1"/>
    <property type="molecule type" value="Genomic_DNA"/>
</dbReference>
<dbReference type="InterPro" id="IPR049712">
    <property type="entry name" value="Poly_export"/>
</dbReference>
<evidence type="ECO:0000256" key="2">
    <source>
        <dbReference type="SAM" id="SignalP"/>
    </source>
</evidence>
<gene>
    <name evidence="5" type="ORF">HGP28_02410</name>
</gene>
<dbReference type="RefSeq" id="WP_168834851.1">
    <property type="nucleotide sequence ID" value="NZ_JABAIK010000002.1"/>
</dbReference>
<dbReference type="Gene3D" id="3.30.1950.10">
    <property type="entry name" value="wza like domain"/>
    <property type="match status" value="1"/>
</dbReference>
<feature type="signal peptide" evidence="2">
    <location>
        <begin position="1"/>
        <end position="22"/>
    </location>
</feature>
<evidence type="ECO:0000256" key="1">
    <source>
        <dbReference type="ARBA" id="ARBA00022729"/>
    </source>
</evidence>
<evidence type="ECO:0000313" key="6">
    <source>
        <dbReference type="Proteomes" id="UP000535589"/>
    </source>
</evidence>
<dbReference type="Pfam" id="PF10531">
    <property type="entry name" value="SLBB"/>
    <property type="match status" value="1"/>
</dbReference>
<proteinExistence type="predicted"/>
<dbReference type="AlphaFoldDB" id="A0A7X8YFV5"/>
<comment type="caution">
    <text evidence="5">The sequence shown here is derived from an EMBL/GenBank/DDBJ whole genome shotgun (WGS) entry which is preliminary data.</text>
</comment>
<feature type="domain" description="Soluble ligand binding" evidence="4">
    <location>
        <begin position="104"/>
        <end position="151"/>
    </location>
</feature>
<keyword evidence="6" id="KW-1185">Reference proteome</keyword>
<dbReference type="PANTHER" id="PTHR33619">
    <property type="entry name" value="POLYSACCHARIDE EXPORT PROTEIN GFCE-RELATED"/>
    <property type="match status" value="1"/>
</dbReference>
<dbReference type="GO" id="GO:0015159">
    <property type="term" value="F:polysaccharide transmembrane transporter activity"/>
    <property type="evidence" value="ECO:0007669"/>
    <property type="project" value="InterPro"/>
</dbReference>
<organism evidence="5 6">
    <name type="scientific">Vibrio agarilyticus</name>
    <dbReference type="NCBI Taxonomy" id="2726741"/>
    <lineage>
        <taxon>Bacteria</taxon>
        <taxon>Pseudomonadati</taxon>
        <taxon>Pseudomonadota</taxon>
        <taxon>Gammaproteobacteria</taxon>
        <taxon>Vibrionales</taxon>
        <taxon>Vibrionaceae</taxon>
        <taxon>Vibrio</taxon>
    </lineage>
</organism>
<name>A0A7X8YFV5_9VIBR</name>
<dbReference type="Pfam" id="PF02563">
    <property type="entry name" value="Poly_export"/>
    <property type="match status" value="1"/>
</dbReference>
<dbReference type="PANTHER" id="PTHR33619:SF3">
    <property type="entry name" value="POLYSACCHARIDE EXPORT PROTEIN GFCE-RELATED"/>
    <property type="match status" value="1"/>
</dbReference>
<evidence type="ECO:0000259" key="3">
    <source>
        <dbReference type="Pfam" id="PF02563"/>
    </source>
</evidence>
<dbReference type="Gene3D" id="3.10.560.10">
    <property type="entry name" value="Outer membrane lipoprotein wza domain like"/>
    <property type="match status" value="1"/>
</dbReference>
<reference evidence="5 6" key="1">
    <citation type="submission" date="2020-04" db="EMBL/GenBank/DDBJ databases">
        <title>Vibrio sp. SM6, a novel species isolated from seawater.</title>
        <authorList>
            <person name="Wang X."/>
        </authorList>
    </citation>
    <scope>NUCLEOTIDE SEQUENCE [LARGE SCALE GENOMIC DNA]</scope>
    <source>
        <strain evidence="5 6">SM6</strain>
    </source>
</reference>